<evidence type="ECO:0000256" key="2">
    <source>
        <dbReference type="ARBA" id="ARBA00022692"/>
    </source>
</evidence>
<keyword evidence="5 7" id="KW-0472">Membrane</keyword>
<keyword evidence="9" id="KW-1185">Reference proteome</keyword>
<accession>A0AAF0DF42</accession>
<sequence>MEKYSQFRDRGKQLSVGNVLYAHLLIIFVASGIAPFLPVVGQVRPLNFVVKLALFCVRLPLFAFTLLAYFGLLQWLPLGSLGKKACLWAIAGIAGIWWVDLQIEGVKKGSLARHHSCRLPQPKSIIASSFTSPIDSLYLAAVFDPIFTITYPSTAKVRRISLLQAILHAFSPPETHPTTSADLTDLSSLLKQYPNQCLVIYPECTTTNGKGILKLSSSIASAPAGAKIFPISLRYTPADITTPIPRSYLPFLWKLLSQATHCIRVGIAENITVGEYNSENATVGEQQILVARIGDALAKLARVKRVGLGVREKQEFMRIWSKNNMSILG</sequence>
<evidence type="ECO:0000256" key="5">
    <source>
        <dbReference type="ARBA" id="ARBA00023136"/>
    </source>
</evidence>
<keyword evidence="3 7" id="KW-1133">Transmembrane helix</keyword>
<keyword evidence="4" id="KW-0443">Lipid metabolism</keyword>
<feature type="transmembrane region" description="Helical" evidence="7">
    <location>
        <begin position="20"/>
        <end position="40"/>
    </location>
</feature>
<keyword evidence="6 8" id="KW-0012">Acyltransferase</keyword>
<dbReference type="PANTHER" id="PTHR23063:SF60">
    <property type="entry name" value="LYSOPHOSPHATIDIC ACID:OLEOYL-COA ACYLTRANSFERASE 1"/>
    <property type="match status" value="1"/>
</dbReference>
<evidence type="ECO:0000256" key="1">
    <source>
        <dbReference type="ARBA" id="ARBA00022679"/>
    </source>
</evidence>
<evidence type="ECO:0000256" key="6">
    <source>
        <dbReference type="ARBA" id="ARBA00023315"/>
    </source>
</evidence>
<dbReference type="AlphaFoldDB" id="A0AAF0DF42"/>
<evidence type="ECO:0000256" key="7">
    <source>
        <dbReference type="SAM" id="Phobius"/>
    </source>
</evidence>
<keyword evidence="1" id="KW-0808">Transferase</keyword>
<dbReference type="EMBL" id="CP120628">
    <property type="protein sequence ID" value="WEW56989.1"/>
    <property type="molecule type" value="Genomic_DNA"/>
</dbReference>
<evidence type="ECO:0000313" key="8">
    <source>
        <dbReference type="EMBL" id="WEW56989.1"/>
    </source>
</evidence>
<protein>
    <submittedName>
        <fullName evidence="8">Lysophosphatidic acid:oleoyl-CoA acyltransferase 1</fullName>
    </submittedName>
</protein>
<evidence type="ECO:0000256" key="3">
    <source>
        <dbReference type="ARBA" id="ARBA00022989"/>
    </source>
</evidence>
<gene>
    <name evidence="8" type="primary">vps66</name>
    <name evidence="8" type="ORF">PRK78_002448</name>
</gene>
<evidence type="ECO:0000313" key="9">
    <source>
        <dbReference type="Proteomes" id="UP001219355"/>
    </source>
</evidence>
<name>A0AAF0DF42_9EURO</name>
<dbReference type="GO" id="GO:0006629">
    <property type="term" value="P:lipid metabolic process"/>
    <property type="evidence" value="ECO:0007669"/>
    <property type="project" value="UniProtKB-KW"/>
</dbReference>
<evidence type="ECO:0000256" key="4">
    <source>
        <dbReference type="ARBA" id="ARBA00023098"/>
    </source>
</evidence>
<keyword evidence="2 7" id="KW-0812">Transmembrane</keyword>
<dbReference type="Proteomes" id="UP001219355">
    <property type="component" value="Chromosome 2"/>
</dbReference>
<feature type="transmembrane region" description="Helical" evidence="7">
    <location>
        <begin position="52"/>
        <end position="73"/>
    </location>
</feature>
<proteinExistence type="predicted"/>
<dbReference type="PANTHER" id="PTHR23063">
    <property type="entry name" value="PHOSPHOLIPID ACYLTRANSFERASE"/>
    <property type="match status" value="1"/>
</dbReference>
<dbReference type="GO" id="GO:0016746">
    <property type="term" value="F:acyltransferase activity"/>
    <property type="evidence" value="ECO:0007669"/>
    <property type="project" value="UniProtKB-KW"/>
</dbReference>
<organism evidence="8 9">
    <name type="scientific">Emydomyces testavorans</name>
    <dbReference type="NCBI Taxonomy" id="2070801"/>
    <lineage>
        <taxon>Eukaryota</taxon>
        <taxon>Fungi</taxon>
        <taxon>Dikarya</taxon>
        <taxon>Ascomycota</taxon>
        <taxon>Pezizomycotina</taxon>
        <taxon>Eurotiomycetes</taxon>
        <taxon>Eurotiomycetidae</taxon>
        <taxon>Onygenales</taxon>
        <taxon>Nannizziopsiaceae</taxon>
        <taxon>Emydomyces</taxon>
    </lineage>
</organism>
<reference evidence="8" key="1">
    <citation type="submission" date="2023-03" db="EMBL/GenBank/DDBJ databases">
        <title>Emydomyces testavorans Genome Sequence.</title>
        <authorList>
            <person name="Hoyer L."/>
        </authorList>
    </citation>
    <scope>NUCLEOTIDE SEQUENCE</scope>
    <source>
        <strain evidence="8">16-2883</strain>
    </source>
</reference>